<sequence>MNNMFDLTGKVAVVTGASSGLGRDAALCYADYGADVALLARRKEKLDEVAREITAKGRKAIPIVCDVTDEHSVEKAVAEVVEHFLKIDILLNNAGVAIMGTVDQLSEADWDTSMEVNVKGMYLMSKFVLPHMRKQRYGKIVNLASINAVVADKGYELARHAYNTSKAAVRGLTMGMAATYMEENITVNSIGPGLFESEMTIDSLFKHEDFIKLYNQLTPASRHGRKGELNGTIIYLSSDASTYVTSQHIIVDGGFTSV</sequence>
<dbReference type="InterPro" id="IPR052178">
    <property type="entry name" value="Sec_Metab_Biosynth_SDR"/>
</dbReference>
<evidence type="ECO:0000256" key="3">
    <source>
        <dbReference type="ARBA" id="ARBA00023002"/>
    </source>
</evidence>
<dbReference type="PRINTS" id="PR00081">
    <property type="entry name" value="GDHRDH"/>
</dbReference>
<reference evidence="5 6" key="1">
    <citation type="submission" date="2020-03" db="EMBL/GenBank/DDBJ databases">
        <title>Soil Listeria distribution.</title>
        <authorList>
            <person name="Liao J."/>
            <person name="Wiedmann M."/>
        </authorList>
    </citation>
    <scope>NUCLEOTIDE SEQUENCE [LARGE SCALE GENOMIC DNA]</scope>
    <source>
        <strain evidence="5 6">FSL L7-1507</strain>
    </source>
</reference>
<name>A0A841ZQQ8_9LIST</name>
<dbReference type="GO" id="GO:0016491">
    <property type="term" value="F:oxidoreductase activity"/>
    <property type="evidence" value="ECO:0007669"/>
    <property type="project" value="UniProtKB-KW"/>
</dbReference>
<gene>
    <name evidence="5" type="ORF">HB912_08490</name>
</gene>
<evidence type="ECO:0000313" key="6">
    <source>
        <dbReference type="Proteomes" id="UP000559885"/>
    </source>
</evidence>
<evidence type="ECO:0000256" key="2">
    <source>
        <dbReference type="ARBA" id="ARBA00022857"/>
    </source>
</evidence>
<dbReference type="RefSeq" id="WP_185373739.1">
    <property type="nucleotide sequence ID" value="NZ_CP195758.1"/>
</dbReference>
<dbReference type="FunFam" id="3.40.50.720:FF:000084">
    <property type="entry name" value="Short-chain dehydrogenase reductase"/>
    <property type="match status" value="1"/>
</dbReference>
<dbReference type="Gene3D" id="3.40.50.720">
    <property type="entry name" value="NAD(P)-binding Rossmann-like Domain"/>
    <property type="match status" value="1"/>
</dbReference>
<organism evidence="5 6">
    <name type="scientific">Listeria aquatica</name>
    <dbReference type="NCBI Taxonomy" id="1494960"/>
    <lineage>
        <taxon>Bacteria</taxon>
        <taxon>Bacillati</taxon>
        <taxon>Bacillota</taxon>
        <taxon>Bacilli</taxon>
        <taxon>Bacillales</taxon>
        <taxon>Listeriaceae</taxon>
        <taxon>Listeria</taxon>
    </lineage>
</organism>
<accession>A0A841ZQQ8</accession>
<dbReference type="Pfam" id="PF00106">
    <property type="entry name" value="adh_short"/>
    <property type="match status" value="1"/>
</dbReference>
<proteinExistence type="inferred from homology"/>
<dbReference type="SUPFAM" id="SSF51735">
    <property type="entry name" value="NAD(P)-binding Rossmann-fold domains"/>
    <property type="match status" value="1"/>
</dbReference>
<dbReference type="AlphaFoldDB" id="A0A841ZQQ8"/>
<comment type="caution">
    <text evidence="5">The sequence shown here is derived from an EMBL/GenBank/DDBJ whole genome shotgun (WGS) entry which is preliminary data.</text>
</comment>
<dbReference type="PANTHER" id="PTHR43618">
    <property type="entry name" value="7-ALPHA-HYDROXYSTEROID DEHYDROGENASE"/>
    <property type="match status" value="1"/>
</dbReference>
<dbReference type="GO" id="GO:0008206">
    <property type="term" value="P:bile acid metabolic process"/>
    <property type="evidence" value="ECO:0007669"/>
    <property type="project" value="UniProtKB-ARBA"/>
</dbReference>
<dbReference type="Proteomes" id="UP000559885">
    <property type="component" value="Unassembled WGS sequence"/>
</dbReference>
<dbReference type="PRINTS" id="PR00080">
    <property type="entry name" value="SDRFAMILY"/>
</dbReference>
<dbReference type="InterPro" id="IPR036291">
    <property type="entry name" value="NAD(P)-bd_dom_sf"/>
</dbReference>
<comment type="similarity">
    <text evidence="1 4">Belongs to the short-chain dehydrogenases/reductases (SDR) family.</text>
</comment>
<keyword evidence="3" id="KW-0560">Oxidoreductase</keyword>
<evidence type="ECO:0000256" key="4">
    <source>
        <dbReference type="RuleBase" id="RU000363"/>
    </source>
</evidence>
<evidence type="ECO:0000256" key="1">
    <source>
        <dbReference type="ARBA" id="ARBA00006484"/>
    </source>
</evidence>
<dbReference type="InterPro" id="IPR002347">
    <property type="entry name" value="SDR_fam"/>
</dbReference>
<keyword evidence="2" id="KW-0521">NADP</keyword>
<dbReference type="PANTHER" id="PTHR43618:SF8">
    <property type="entry name" value="7ALPHA-HYDROXYSTEROID DEHYDROGENASE"/>
    <property type="match status" value="1"/>
</dbReference>
<dbReference type="InterPro" id="IPR020904">
    <property type="entry name" value="Sc_DH/Rdtase_CS"/>
</dbReference>
<dbReference type="EMBL" id="JAARRM010000002">
    <property type="protein sequence ID" value="MBC1521684.1"/>
    <property type="molecule type" value="Genomic_DNA"/>
</dbReference>
<protein>
    <submittedName>
        <fullName evidence="5">SDR family oxidoreductase</fullName>
    </submittedName>
</protein>
<evidence type="ECO:0000313" key="5">
    <source>
        <dbReference type="EMBL" id="MBC1521684.1"/>
    </source>
</evidence>
<dbReference type="PROSITE" id="PS00061">
    <property type="entry name" value="ADH_SHORT"/>
    <property type="match status" value="1"/>
</dbReference>